<dbReference type="Pfam" id="PF04932">
    <property type="entry name" value="Wzy_C"/>
    <property type="match status" value="1"/>
</dbReference>
<evidence type="ECO:0000256" key="6">
    <source>
        <dbReference type="SAM" id="Phobius"/>
    </source>
</evidence>
<keyword evidence="2 6" id="KW-0812">Transmembrane</keyword>
<dbReference type="SUPFAM" id="SSF48452">
    <property type="entry name" value="TPR-like"/>
    <property type="match status" value="1"/>
</dbReference>
<evidence type="ECO:0000256" key="2">
    <source>
        <dbReference type="ARBA" id="ARBA00022692"/>
    </source>
</evidence>
<keyword evidence="9" id="KW-1185">Reference proteome</keyword>
<dbReference type="RefSeq" id="WP_118655410.1">
    <property type="nucleotide sequence ID" value="NZ_JACOOK010000002.1"/>
</dbReference>
<reference evidence="8 9" key="1">
    <citation type="submission" date="2020-08" db="EMBL/GenBank/DDBJ databases">
        <title>Genome public.</title>
        <authorList>
            <person name="Liu C."/>
            <person name="Sun Q."/>
        </authorList>
    </citation>
    <scope>NUCLEOTIDE SEQUENCE [LARGE SCALE GENOMIC DNA]</scope>
    <source>
        <strain evidence="8 9">New-7</strain>
    </source>
</reference>
<comment type="subcellular location">
    <subcellularLocation>
        <location evidence="1">Membrane</location>
        <topology evidence="1">Multi-pass membrane protein</topology>
    </subcellularLocation>
</comment>
<dbReference type="Proteomes" id="UP000636891">
    <property type="component" value="Unassembled WGS sequence"/>
</dbReference>
<feature type="transmembrane region" description="Helical" evidence="6">
    <location>
        <begin position="155"/>
        <end position="176"/>
    </location>
</feature>
<keyword evidence="3 6" id="KW-1133">Transmembrane helix</keyword>
<feature type="transmembrane region" description="Helical" evidence="6">
    <location>
        <begin position="394"/>
        <end position="415"/>
    </location>
</feature>
<feature type="repeat" description="TPR" evidence="5">
    <location>
        <begin position="488"/>
        <end position="521"/>
    </location>
</feature>
<dbReference type="PROSITE" id="PS50005">
    <property type="entry name" value="TPR"/>
    <property type="match status" value="1"/>
</dbReference>
<feature type="transmembrane region" description="Helical" evidence="6">
    <location>
        <begin position="317"/>
        <end position="340"/>
    </location>
</feature>
<keyword evidence="5" id="KW-0802">TPR repeat</keyword>
<feature type="transmembrane region" description="Helical" evidence="6">
    <location>
        <begin position="231"/>
        <end position="251"/>
    </location>
</feature>
<feature type="domain" description="O-antigen ligase-related" evidence="7">
    <location>
        <begin position="190"/>
        <end position="331"/>
    </location>
</feature>
<proteinExistence type="predicted"/>
<comment type="caution">
    <text evidence="8">The sequence shown here is derived from an EMBL/GenBank/DDBJ whole genome shotgun (WGS) entry which is preliminary data.</text>
</comment>
<dbReference type="InterPro" id="IPR019734">
    <property type="entry name" value="TPR_rpt"/>
</dbReference>
<dbReference type="InterPro" id="IPR051533">
    <property type="entry name" value="WaaL-like"/>
</dbReference>
<accession>A0ABR7CLJ3</accession>
<dbReference type="PANTHER" id="PTHR37422">
    <property type="entry name" value="TEICHURONIC ACID BIOSYNTHESIS PROTEIN TUAE"/>
    <property type="match status" value="1"/>
</dbReference>
<dbReference type="EMBL" id="JACOOK010000002">
    <property type="protein sequence ID" value="MBC5616110.1"/>
    <property type="molecule type" value="Genomic_DNA"/>
</dbReference>
<feature type="transmembrane region" description="Helical" evidence="6">
    <location>
        <begin position="352"/>
        <end position="374"/>
    </location>
</feature>
<feature type="transmembrane region" description="Helical" evidence="6">
    <location>
        <begin position="111"/>
        <end position="135"/>
    </location>
</feature>
<gene>
    <name evidence="8" type="ORF">H8S08_03630</name>
</gene>
<dbReference type="InterPro" id="IPR011990">
    <property type="entry name" value="TPR-like_helical_dom_sf"/>
</dbReference>
<feature type="transmembrane region" description="Helical" evidence="6">
    <location>
        <begin position="32"/>
        <end position="53"/>
    </location>
</feature>
<evidence type="ECO:0000256" key="3">
    <source>
        <dbReference type="ARBA" id="ARBA00022989"/>
    </source>
</evidence>
<dbReference type="InterPro" id="IPR007016">
    <property type="entry name" value="O-antigen_ligase-rel_domated"/>
</dbReference>
<organism evidence="8 9">
    <name type="scientific">Alistipes hominis</name>
    <dbReference type="NCBI Taxonomy" id="2763015"/>
    <lineage>
        <taxon>Bacteria</taxon>
        <taxon>Pseudomonadati</taxon>
        <taxon>Bacteroidota</taxon>
        <taxon>Bacteroidia</taxon>
        <taxon>Bacteroidales</taxon>
        <taxon>Rikenellaceae</taxon>
        <taxon>Alistipes</taxon>
    </lineage>
</organism>
<dbReference type="GO" id="GO:0016874">
    <property type="term" value="F:ligase activity"/>
    <property type="evidence" value="ECO:0007669"/>
    <property type="project" value="UniProtKB-KW"/>
</dbReference>
<evidence type="ECO:0000313" key="8">
    <source>
        <dbReference type="EMBL" id="MBC5616110.1"/>
    </source>
</evidence>
<dbReference type="PANTHER" id="PTHR37422:SF13">
    <property type="entry name" value="LIPOPOLYSACCHARIDE BIOSYNTHESIS PROTEIN PA4999-RELATED"/>
    <property type="match status" value="1"/>
</dbReference>
<feature type="transmembrane region" description="Helical" evidence="6">
    <location>
        <begin position="7"/>
        <end position="26"/>
    </location>
</feature>
<name>A0ABR7CLJ3_9BACT</name>
<feature type="transmembrane region" description="Helical" evidence="6">
    <location>
        <begin position="88"/>
        <end position="104"/>
    </location>
</feature>
<evidence type="ECO:0000256" key="5">
    <source>
        <dbReference type="PROSITE-ProRule" id="PRU00339"/>
    </source>
</evidence>
<feature type="transmembrane region" description="Helical" evidence="6">
    <location>
        <begin position="206"/>
        <end position="224"/>
    </location>
</feature>
<evidence type="ECO:0000259" key="7">
    <source>
        <dbReference type="Pfam" id="PF04932"/>
    </source>
</evidence>
<evidence type="ECO:0000256" key="1">
    <source>
        <dbReference type="ARBA" id="ARBA00004141"/>
    </source>
</evidence>
<evidence type="ECO:0000256" key="4">
    <source>
        <dbReference type="ARBA" id="ARBA00023136"/>
    </source>
</evidence>
<keyword evidence="4 6" id="KW-0472">Membrane</keyword>
<feature type="transmembrane region" description="Helical" evidence="6">
    <location>
        <begin position="65"/>
        <end position="82"/>
    </location>
</feature>
<protein>
    <submittedName>
        <fullName evidence="8">O-antigen ligase family protein</fullName>
    </submittedName>
</protein>
<feature type="transmembrane region" description="Helical" evidence="6">
    <location>
        <begin position="183"/>
        <end position="200"/>
    </location>
</feature>
<evidence type="ECO:0000313" key="9">
    <source>
        <dbReference type="Proteomes" id="UP000636891"/>
    </source>
</evidence>
<keyword evidence="8" id="KW-0436">Ligase</keyword>
<sequence>MKKVRYLVYGLFGGFVVLCPLVFDCFSALCRFRAAFVCLYALGFIFLLKALLVPGRRLRIALPDVLLALYLSWGACNLLFVKAGGTDALPIFEWISLLLGYLLARSVPERAVPLVLGAIVCSGCVQAAVGFLQWLDVLPSNHNLFPVTGSFMNPGPYGGYLAVCWVVGAGLAIRAVRRRRWPSAAGWAVAVLVVGCLLALSDSRAAWLAVLLALAWLLCRAAGIRWTGIPVGLKIAAAVVFAGVLCALYGYKKGSADARLLIWRVSCRMFVESPVTGSGIASYASRYMDAQSEYFAENPQSPFLDVAGNNHRAFNEFIRVGCEQGAVGLLLAGGFLLSLFGKSRAGRFRDPIRGGILALLVFSFFSYTSDIYPLKFYYALLPGLLRLRPLRTATVPAVGRGVAVALVLAVAGMAVRFQGRYERASGRLQDYMRSPSEESLNRVKDCLPDVIYHPGFMWEYCRHLYLNRRYCDCLGVFPVYHAHVRKTSETLCDLGNAYLNVYGFREAEACFAQARQMIPTRIYPRYCLFRLYRSQGDTLRARQTAEALVAFPVRIMNSTSIRIKAEARNYLKHLRRNDW</sequence>